<gene>
    <name evidence="2" type="ORF">HHL15_02910</name>
</gene>
<evidence type="ECO:0000313" key="3">
    <source>
        <dbReference type="Proteomes" id="UP000580043"/>
    </source>
</evidence>
<comment type="caution">
    <text evidence="2">The sequence shown here is derived from an EMBL/GenBank/DDBJ whole genome shotgun (WGS) entry which is preliminary data.</text>
</comment>
<dbReference type="AlphaFoldDB" id="A0A848G0U5"/>
<sequence>MRKEIFLRKDMQPGGPVRASLLVLALIAAAGAHAEPNVRLTPFLRQQALPQERLAPAMALEPMRRPEPDEVRNPRRWSPEERRQLRRDVHDAGRDVYGQPPRRPD</sequence>
<evidence type="ECO:0000256" key="1">
    <source>
        <dbReference type="SAM" id="MobiDB-lite"/>
    </source>
</evidence>
<feature type="compositionally biased region" description="Basic and acidic residues" evidence="1">
    <location>
        <begin position="62"/>
        <end position="94"/>
    </location>
</feature>
<dbReference type="EMBL" id="JABBGA010000001">
    <property type="protein sequence ID" value="NML24680.1"/>
    <property type="molecule type" value="Genomic_DNA"/>
</dbReference>
<organism evidence="2 3">
    <name type="scientific">Zoogloea dura</name>
    <dbReference type="NCBI Taxonomy" id="2728840"/>
    <lineage>
        <taxon>Bacteria</taxon>
        <taxon>Pseudomonadati</taxon>
        <taxon>Pseudomonadota</taxon>
        <taxon>Betaproteobacteria</taxon>
        <taxon>Rhodocyclales</taxon>
        <taxon>Zoogloeaceae</taxon>
        <taxon>Zoogloea</taxon>
    </lineage>
</organism>
<reference evidence="2 3" key="1">
    <citation type="submission" date="2020-04" db="EMBL/GenBank/DDBJ databases">
        <title>Zoogloea sp. G-4-1-14 isolated from soil.</title>
        <authorList>
            <person name="Dahal R.H."/>
        </authorList>
    </citation>
    <scope>NUCLEOTIDE SEQUENCE [LARGE SCALE GENOMIC DNA]</scope>
    <source>
        <strain evidence="2 3">G-4-1-14</strain>
    </source>
</reference>
<evidence type="ECO:0000313" key="2">
    <source>
        <dbReference type="EMBL" id="NML24680.1"/>
    </source>
</evidence>
<dbReference type="RefSeq" id="WP_169144288.1">
    <property type="nucleotide sequence ID" value="NZ_JABBGA010000001.1"/>
</dbReference>
<protein>
    <submittedName>
        <fullName evidence="2">Uncharacterized protein</fullName>
    </submittedName>
</protein>
<feature type="region of interest" description="Disordered" evidence="1">
    <location>
        <begin position="55"/>
        <end position="105"/>
    </location>
</feature>
<name>A0A848G0U5_9RHOO</name>
<dbReference type="Proteomes" id="UP000580043">
    <property type="component" value="Unassembled WGS sequence"/>
</dbReference>
<accession>A0A848G0U5</accession>
<proteinExistence type="predicted"/>
<keyword evidence="3" id="KW-1185">Reference proteome</keyword>